<dbReference type="SMART" id="SM00233">
    <property type="entry name" value="PH"/>
    <property type="match status" value="1"/>
</dbReference>
<dbReference type="Pfam" id="PF00595">
    <property type="entry name" value="PDZ"/>
    <property type="match status" value="1"/>
</dbReference>
<dbReference type="PROSITE" id="PS50003">
    <property type="entry name" value="PH_DOMAIN"/>
    <property type="match status" value="1"/>
</dbReference>
<keyword evidence="2" id="KW-0597">Phosphoprotein</keyword>
<dbReference type="PANTHER" id="PTHR12844">
    <property type="entry name" value="CONNECTOR ENCHANCER OF KINASE SUPPRESSOR OF RAS"/>
    <property type="match status" value="1"/>
</dbReference>
<accession>A0A6P7QWJ6</accession>
<dbReference type="GO" id="GO:0014069">
    <property type="term" value="C:postsynaptic density"/>
    <property type="evidence" value="ECO:0007669"/>
    <property type="project" value="UniProtKB-ARBA"/>
</dbReference>
<feature type="domain" description="PDZ" evidence="8">
    <location>
        <begin position="215"/>
        <end position="297"/>
    </location>
</feature>
<feature type="region of interest" description="Disordered" evidence="5">
    <location>
        <begin position="324"/>
        <end position="349"/>
    </location>
</feature>
<evidence type="ECO:0000256" key="3">
    <source>
        <dbReference type="ARBA" id="ARBA00074798"/>
    </source>
</evidence>
<feature type="region of interest" description="Disordered" evidence="5">
    <location>
        <begin position="832"/>
        <end position="866"/>
    </location>
</feature>
<protein>
    <recommendedName>
        <fullName evidence="3">Connector enhancer of kinase suppressor of ras 2</fullName>
    </recommendedName>
    <alternativeName>
        <fullName evidence="4">CNK homolog protein 2</fullName>
    </alternativeName>
</protein>
<gene>
    <name evidence="11" type="primary">Cnksr2</name>
</gene>
<dbReference type="FunFam" id="1.10.150.50:FF:000019">
    <property type="entry name" value="Connector enhancer of kinase suppressor of Ras 2"/>
    <property type="match status" value="1"/>
</dbReference>
<feature type="domain" description="SAM" evidence="7">
    <location>
        <begin position="11"/>
        <end position="76"/>
    </location>
</feature>
<dbReference type="PANTHER" id="PTHR12844:SF21">
    <property type="entry name" value="CONNECTOR ENHANCER OF KINASE SUPPRESSOR OF RAS 2"/>
    <property type="match status" value="1"/>
</dbReference>
<dbReference type="GO" id="GO:0099084">
    <property type="term" value="P:postsynaptic specialization organization"/>
    <property type="evidence" value="ECO:0007669"/>
    <property type="project" value="UniProtKB-ARBA"/>
</dbReference>
<dbReference type="RefSeq" id="XP_029329005.1">
    <property type="nucleotide sequence ID" value="XM_029473145.1"/>
</dbReference>
<evidence type="ECO:0000259" key="9">
    <source>
        <dbReference type="PROSITE" id="PS51290"/>
    </source>
</evidence>
<feature type="region of interest" description="Disordered" evidence="5">
    <location>
        <begin position="451"/>
        <end position="480"/>
    </location>
</feature>
<dbReference type="Pfam" id="PF06663">
    <property type="entry name" value="CNK2_3_dom"/>
    <property type="match status" value="1"/>
</dbReference>
<dbReference type="SUPFAM" id="SSF50156">
    <property type="entry name" value="PDZ domain-like"/>
    <property type="match status" value="1"/>
</dbReference>
<dbReference type="Pfam" id="PF00169">
    <property type="entry name" value="PH"/>
    <property type="match status" value="1"/>
</dbReference>
<evidence type="ECO:0000256" key="2">
    <source>
        <dbReference type="ARBA" id="ARBA00022553"/>
    </source>
</evidence>
<keyword evidence="11" id="KW-0418">Kinase</keyword>
<feature type="compositionally biased region" description="Pro residues" evidence="5">
    <location>
        <begin position="671"/>
        <end position="684"/>
    </location>
</feature>
<dbReference type="SMART" id="SM00454">
    <property type="entry name" value="SAM"/>
    <property type="match status" value="1"/>
</dbReference>
<feature type="compositionally biased region" description="Low complexity" evidence="5">
    <location>
        <begin position="700"/>
        <end position="710"/>
    </location>
</feature>
<dbReference type="PROSITE" id="PS50105">
    <property type="entry name" value="SAM_DOMAIN"/>
    <property type="match status" value="1"/>
</dbReference>
<dbReference type="CDD" id="cd09511">
    <property type="entry name" value="SAM_CNK1_2_3-suppressor"/>
    <property type="match status" value="1"/>
</dbReference>
<dbReference type="GeneID" id="110286614"/>
<feature type="domain" description="PH" evidence="6">
    <location>
        <begin position="540"/>
        <end position="639"/>
    </location>
</feature>
<evidence type="ECO:0000256" key="5">
    <source>
        <dbReference type="SAM" id="MobiDB-lite"/>
    </source>
</evidence>
<evidence type="ECO:0000259" key="8">
    <source>
        <dbReference type="PROSITE" id="PS50106"/>
    </source>
</evidence>
<feature type="compositionally biased region" description="Acidic residues" evidence="5">
    <location>
        <begin position="845"/>
        <end position="858"/>
    </location>
</feature>
<organism evidence="10 11">
    <name type="scientific">Mus caroli</name>
    <name type="common">Ryukyu mouse</name>
    <name type="synonym">Ricefield mouse</name>
    <dbReference type="NCBI Taxonomy" id="10089"/>
    <lineage>
        <taxon>Eukaryota</taxon>
        <taxon>Metazoa</taxon>
        <taxon>Chordata</taxon>
        <taxon>Craniata</taxon>
        <taxon>Vertebrata</taxon>
        <taxon>Euteleostomi</taxon>
        <taxon>Mammalia</taxon>
        <taxon>Eutheria</taxon>
        <taxon>Euarchontoglires</taxon>
        <taxon>Glires</taxon>
        <taxon>Rodentia</taxon>
        <taxon>Myomorpha</taxon>
        <taxon>Muroidea</taxon>
        <taxon>Muridae</taxon>
        <taxon>Murinae</taxon>
        <taxon>Mus</taxon>
        <taxon>Mus</taxon>
    </lineage>
</organism>
<name>A0A6P7QWJ6_MUSCR</name>
<evidence type="ECO:0000256" key="1">
    <source>
        <dbReference type="ARBA" id="ARBA00009498"/>
    </source>
</evidence>
<dbReference type="InterPro" id="IPR036034">
    <property type="entry name" value="PDZ_sf"/>
</dbReference>
<dbReference type="InterPro" id="IPR011993">
    <property type="entry name" value="PH-like_dom_sf"/>
</dbReference>
<dbReference type="PROSITE" id="PS50106">
    <property type="entry name" value="PDZ"/>
    <property type="match status" value="1"/>
</dbReference>
<dbReference type="Gene3D" id="2.30.42.10">
    <property type="match status" value="1"/>
</dbReference>
<dbReference type="Gene3D" id="1.10.150.50">
    <property type="entry name" value="Transcription Factor, Ets-1"/>
    <property type="match status" value="1"/>
</dbReference>
<dbReference type="SMART" id="SM00228">
    <property type="entry name" value="PDZ"/>
    <property type="match status" value="1"/>
</dbReference>
<dbReference type="InterPro" id="IPR010599">
    <property type="entry name" value="CNK2/3_dom"/>
</dbReference>
<feature type="region of interest" description="Disordered" evidence="5">
    <location>
        <begin position="652"/>
        <end position="736"/>
    </location>
</feature>
<dbReference type="SUPFAM" id="SSF47769">
    <property type="entry name" value="SAM/Pointed domain"/>
    <property type="match status" value="1"/>
</dbReference>
<dbReference type="InterPro" id="IPR017874">
    <property type="entry name" value="CRIC_domain"/>
</dbReference>
<dbReference type="FunFam" id="2.30.29.30:FF:000092">
    <property type="entry name" value="Connector enhancer of kinase suppressor of Ras 2"/>
    <property type="match status" value="1"/>
</dbReference>
<dbReference type="CTD" id="22866"/>
<dbReference type="PROSITE" id="PS51290">
    <property type="entry name" value="CRIC"/>
    <property type="match status" value="1"/>
</dbReference>
<keyword evidence="10" id="KW-1185">Reference proteome</keyword>
<evidence type="ECO:0000256" key="4">
    <source>
        <dbReference type="ARBA" id="ARBA00082233"/>
    </source>
</evidence>
<feature type="compositionally biased region" description="Low complexity" evidence="5">
    <location>
        <begin position="324"/>
        <end position="340"/>
    </location>
</feature>
<proteinExistence type="inferred from homology"/>
<dbReference type="GO" id="GO:0009966">
    <property type="term" value="P:regulation of signal transduction"/>
    <property type="evidence" value="ECO:0007669"/>
    <property type="project" value="InterPro"/>
</dbReference>
<dbReference type="Pfam" id="PF10534">
    <property type="entry name" value="CRIC_ras_sig"/>
    <property type="match status" value="1"/>
</dbReference>
<sequence>MALIMEPVSKWSPSQVVDWMKGLDDCLQQYIKNFEREKISGDQLLRITHQELEDLGVSRIGHQELILEAVDLLCALNYGLETENLKTLSHKLNASAKNLQNFITGRRRSGHYDGRTSRKLPNDFLTSVVDLIGAAKSLLAWLDRSPFAAVTDYSVTRNNVIQLCLELTTIVQQDCTVYETENKILHVCKTLSGVCDHIISLSSDPLVSQSAHLEVIQLANIKPSEGLGMYIKSTYDGLHVITGTTENSPADRCKKIHAGDEVIQVNHQTVVGWQLKNLVNALREDPSGVILTLKKRPQSMLTSAPALLKNMRWKPLALQPLIPRSPTSSVATPSSTISTPTKRDSSALQDLYIPPPPAEPYIPRDEKGNLPCEDLRGHMVGKPVHKGSESPNSFLDQEYRKRFNIVEEDTVLYCYEYEKGRSSSQGRRESTPTYENSLLRYMSNEKIAQEEYMFQRNSKKDTGKKSKKKGDKSNSPTHYSLLPSLQMDALRQDIMGTPVPETTLYHTFQQSSLQHKSKKKNKGAIAGKSKRRISCKDLGRGDCEGWLWKKKDAKSYFSQKWKKYWFVLKDASLYWYINEEDEKAEGFISLPEFKIDRASECRKKYAFKACHPKIKSFYFAAEHLDDMNRWLNRINMLTAGYAERERIKQEQDYWSESDKEEADTPSTPKQDSPPPPYDTYPRPPSMSCASPYVEAKHSRLSSTETSQSQSSHEEFRQEVTGSSAVSPIRKTASQRRSWQDLIETPLTSSGLHYLQTLPLEDSVFSDSAAISPEHRRQSTLPTQKCHLQDHYGPYPLAESERMQVLNGNGGKPRSFTLPRDSGFNHCCLNTPVSACDPQDDIQPPEVEEEEEEEEEEAAGENVGEKS</sequence>
<evidence type="ECO:0000259" key="7">
    <source>
        <dbReference type="PROSITE" id="PS50105"/>
    </source>
</evidence>
<dbReference type="CDD" id="cd01260">
    <property type="entry name" value="PH_CNK_mammalian-like"/>
    <property type="match status" value="1"/>
</dbReference>
<evidence type="ECO:0000313" key="11">
    <source>
        <dbReference type="RefSeq" id="XP_029329005.1"/>
    </source>
</evidence>
<dbReference type="FunFam" id="2.30.42.10:FF:000060">
    <property type="entry name" value="Connector enhancer of kinase suppressor of Ras 2"/>
    <property type="match status" value="1"/>
</dbReference>
<dbReference type="GO" id="GO:0016301">
    <property type="term" value="F:kinase activity"/>
    <property type="evidence" value="ECO:0007669"/>
    <property type="project" value="UniProtKB-KW"/>
</dbReference>
<evidence type="ECO:0000259" key="6">
    <source>
        <dbReference type="PROSITE" id="PS50003"/>
    </source>
</evidence>
<dbReference type="InterPro" id="IPR001478">
    <property type="entry name" value="PDZ"/>
</dbReference>
<keyword evidence="11" id="KW-0808">Transferase</keyword>
<dbReference type="AlphaFoldDB" id="A0A6P7QWJ6"/>
<dbReference type="Gene3D" id="2.30.29.30">
    <property type="entry name" value="Pleckstrin-homology domain (PH domain)/Phosphotyrosine-binding domain (PTB)"/>
    <property type="match status" value="1"/>
</dbReference>
<dbReference type="Pfam" id="PF00536">
    <property type="entry name" value="SAM_1"/>
    <property type="match status" value="1"/>
</dbReference>
<dbReference type="GO" id="GO:0016020">
    <property type="term" value="C:membrane"/>
    <property type="evidence" value="ECO:0007669"/>
    <property type="project" value="InterPro"/>
</dbReference>
<comment type="similarity">
    <text evidence="1">Belongs to the CNKSR family.</text>
</comment>
<reference evidence="11" key="1">
    <citation type="submission" date="2025-08" db="UniProtKB">
        <authorList>
            <consortium name="RefSeq"/>
        </authorList>
    </citation>
    <scope>IDENTIFICATION</scope>
</reference>
<dbReference type="InterPro" id="IPR051566">
    <property type="entry name" value="CNKSR"/>
</dbReference>
<dbReference type="Proteomes" id="UP000515126">
    <property type="component" value="Chromosome X"/>
</dbReference>
<dbReference type="InterPro" id="IPR013761">
    <property type="entry name" value="SAM/pointed_sf"/>
</dbReference>
<dbReference type="SUPFAM" id="SSF50729">
    <property type="entry name" value="PH domain-like"/>
    <property type="match status" value="1"/>
</dbReference>
<dbReference type="GO" id="GO:0005737">
    <property type="term" value="C:cytoplasm"/>
    <property type="evidence" value="ECO:0007669"/>
    <property type="project" value="InterPro"/>
</dbReference>
<feature type="domain" description="CRIC" evidence="9">
    <location>
        <begin position="84"/>
        <end position="178"/>
    </location>
</feature>
<evidence type="ECO:0000313" key="10">
    <source>
        <dbReference type="Proteomes" id="UP000515126"/>
    </source>
</evidence>
<dbReference type="InterPro" id="IPR001660">
    <property type="entry name" value="SAM"/>
</dbReference>
<dbReference type="InterPro" id="IPR049628">
    <property type="entry name" value="CNK1-3_SAM"/>
</dbReference>
<dbReference type="CDD" id="cd06748">
    <property type="entry name" value="PDZ_CNK1_2_3-like"/>
    <property type="match status" value="1"/>
</dbReference>
<feature type="compositionally biased region" description="Acidic residues" evidence="5">
    <location>
        <begin position="653"/>
        <end position="663"/>
    </location>
</feature>
<dbReference type="InterPro" id="IPR001849">
    <property type="entry name" value="PH_domain"/>
</dbReference>